<dbReference type="EMBL" id="CP043727">
    <property type="protein sequence ID" value="QHB32934.1"/>
    <property type="molecule type" value="Genomic_DNA"/>
</dbReference>
<dbReference type="Proteomes" id="UP000464402">
    <property type="component" value="Chromosome"/>
</dbReference>
<sequence length="63" mass="6757">MTYQEQTLLMIKGHITTLPPEQQSVVSDCAATIRDVLAKHPDGEGLTALALVGAEIELDTHGK</sequence>
<gene>
    <name evidence="1" type="ORF">F0T03_12665</name>
</gene>
<dbReference type="AlphaFoldDB" id="A0A857F110"/>
<dbReference type="RefSeq" id="WP_159678667.1">
    <property type="nucleotide sequence ID" value="NZ_CP043727.1"/>
</dbReference>
<reference evidence="2" key="1">
    <citation type="submission" date="2019-09" db="EMBL/GenBank/DDBJ databases">
        <title>Yersinia canariae sp. nov., isolated from a human yersiniosis case.</title>
        <authorList>
            <person name="Nguyen S.V."/>
            <person name="Greig D."/>
            <person name="Hurley D."/>
            <person name="Cao Y."/>
            <person name="McCabe E."/>
            <person name="Mitchell M."/>
            <person name="Jenkins C."/>
            <person name="Fanning S."/>
        </authorList>
    </citation>
    <scope>NUCLEOTIDE SEQUENCE [LARGE SCALE GENOMIC DNA]</scope>
    <source>
        <strain evidence="2">NCTC 14382</strain>
    </source>
</reference>
<dbReference type="KEGG" id="yca:F0T03_12665"/>
<protein>
    <submittedName>
        <fullName evidence="1">Uncharacterized protein</fullName>
    </submittedName>
</protein>
<evidence type="ECO:0000313" key="2">
    <source>
        <dbReference type="Proteomes" id="UP000464402"/>
    </source>
</evidence>
<organism evidence="1 2">
    <name type="scientific">Yersinia canariae</name>
    <dbReference type="NCBI Taxonomy" id="2607663"/>
    <lineage>
        <taxon>Bacteria</taxon>
        <taxon>Pseudomonadati</taxon>
        <taxon>Pseudomonadota</taxon>
        <taxon>Gammaproteobacteria</taxon>
        <taxon>Enterobacterales</taxon>
        <taxon>Yersiniaceae</taxon>
        <taxon>Yersinia</taxon>
    </lineage>
</organism>
<proteinExistence type="predicted"/>
<name>A0A857F110_9GAMM</name>
<evidence type="ECO:0000313" key="1">
    <source>
        <dbReference type="EMBL" id="QHB32934.1"/>
    </source>
</evidence>
<accession>A0A857F110</accession>
<keyword evidence="2" id="KW-1185">Reference proteome</keyword>